<feature type="site" description="Transition state stabilizer" evidence="6">
    <location>
        <position position="239"/>
    </location>
</feature>
<dbReference type="HAMAP" id="MF_00020">
    <property type="entry name" value="Acetate_kinase"/>
    <property type="match status" value="1"/>
</dbReference>
<keyword evidence="2 6" id="KW-0808">Transferase</keyword>
<dbReference type="CDD" id="cd24010">
    <property type="entry name" value="ASKHA_NBD_AcK_PK"/>
    <property type="match status" value="1"/>
</dbReference>
<feature type="binding site" evidence="6">
    <location>
        <begin position="206"/>
        <end position="210"/>
    </location>
    <ligand>
        <name>ATP</name>
        <dbReference type="ChEBI" id="CHEBI:30616"/>
    </ligand>
</feature>
<comment type="cofactor">
    <cofactor evidence="6">
        <name>Mg(2+)</name>
        <dbReference type="ChEBI" id="CHEBI:18420"/>
    </cofactor>
    <cofactor evidence="6">
        <name>Mn(2+)</name>
        <dbReference type="ChEBI" id="CHEBI:29035"/>
    </cofactor>
    <text evidence="6">Mg(2+). Can also accept Mn(2+).</text>
</comment>
<gene>
    <name evidence="6" type="primary">ackA</name>
    <name evidence="8" type="ORF">SAMN04244550_00476</name>
</gene>
<comment type="catalytic activity">
    <reaction evidence="6">
        <text>acetate + ATP = acetyl phosphate + ADP</text>
        <dbReference type="Rhea" id="RHEA:11352"/>
        <dbReference type="ChEBI" id="CHEBI:22191"/>
        <dbReference type="ChEBI" id="CHEBI:30089"/>
        <dbReference type="ChEBI" id="CHEBI:30616"/>
        <dbReference type="ChEBI" id="CHEBI:456216"/>
        <dbReference type="EC" id="2.7.2.1"/>
    </reaction>
</comment>
<dbReference type="GO" id="GO:0008776">
    <property type="term" value="F:acetate kinase activity"/>
    <property type="evidence" value="ECO:0007669"/>
    <property type="project" value="UniProtKB-UniRule"/>
</dbReference>
<keyword evidence="6" id="KW-0460">Magnesium</keyword>
<dbReference type="Gene3D" id="3.30.420.40">
    <property type="match status" value="2"/>
</dbReference>
<comment type="similarity">
    <text evidence="1 6 7">Belongs to the acetokinase family.</text>
</comment>
<feature type="binding site" evidence="6">
    <location>
        <begin position="281"/>
        <end position="283"/>
    </location>
    <ligand>
        <name>ATP</name>
        <dbReference type="ChEBI" id="CHEBI:30616"/>
    </ligand>
</feature>
<name>A0A1G7D3F3_RHOCA</name>
<accession>A0A1G7D3F3</accession>
<evidence type="ECO:0000313" key="9">
    <source>
        <dbReference type="Proteomes" id="UP000183812"/>
    </source>
</evidence>
<dbReference type="NCBIfam" id="TIGR00016">
    <property type="entry name" value="ackA"/>
    <property type="match status" value="1"/>
</dbReference>
<keyword evidence="6" id="KW-0963">Cytoplasm</keyword>
<keyword evidence="5 6" id="KW-0067">ATP-binding</keyword>
<comment type="function">
    <text evidence="6">Catalyzes the formation of acetyl phosphate from acetate and ATP. Can also catalyze the reverse reaction.</text>
</comment>
<dbReference type="InterPro" id="IPR004372">
    <property type="entry name" value="Ac/propionate_kinase"/>
</dbReference>
<dbReference type="EC" id="2.7.2.1" evidence="6"/>
<dbReference type="InterPro" id="IPR043129">
    <property type="entry name" value="ATPase_NBD"/>
</dbReference>
<dbReference type="RefSeq" id="WP_074552644.1">
    <property type="nucleotide sequence ID" value="NZ_CP119563.1"/>
</dbReference>
<protein>
    <recommendedName>
        <fullName evidence="6">Acetate kinase</fullName>
        <ecNumber evidence="6">2.7.2.1</ecNumber>
    </recommendedName>
    <alternativeName>
        <fullName evidence="6">Acetokinase</fullName>
    </alternativeName>
</protein>
<dbReference type="SUPFAM" id="SSF53067">
    <property type="entry name" value="Actin-like ATPase domain"/>
    <property type="match status" value="2"/>
</dbReference>
<evidence type="ECO:0000256" key="2">
    <source>
        <dbReference type="ARBA" id="ARBA00022679"/>
    </source>
</evidence>
<comment type="pathway">
    <text evidence="6">Metabolic intermediate biosynthesis; acetyl-CoA biosynthesis; acetyl-CoA from acetate: step 1/2.</text>
</comment>
<dbReference type="PANTHER" id="PTHR21060">
    <property type="entry name" value="ACETATE KINASE"/>
    <property type="match status" value="1"/>
</dbReference>
<feature type="binding site" evidence="6">
    <location>
        <position position="6"/>
    </location>
    <ligand>
        <name>Mg(2+)</name>
        <dbReference type="ChEBI" id="CHEBI:18420"/>
    </ligand>
</feature>
<dbReference type="GO" id="GO:0000287">
    <property type="term" value="F:magnesium ion binding"/>
    <property type="evidence" value="ECO:0007669"/>
    <property type="project" value="UniProtKB-UniRule"/>
</dbReference>
<reference evidence="8 9" key="1">
    <citation type="submission" date="2016-10" db="EMBL/GenBank/DDBJ databases">
        <authorList>
            <person name="de Groot N.N."/>
        </authorList>
    </citation>
    <scope>NUCLEOTIDE SEQUENCE [LARGE SCALE GENOMIC DNA]</scope>
    <source>
        <strain evidence="9">DSM 938 / 37b4</strain>
    </source>
</reference>
<sequence>MILTINCGSSSLKYQLHAPDLSHVIASGLIARIGEPEGTTDHWVGHRGEHHRRAIPDHRAAFALMMENLTNPEYEVIECPGAITAIGHRAVHGGAIFFGSVLVDDAVMAALRACATFAPLHNPCNIIGIEEAQRMFPGVPNVVVFDTAFHQTIPERAHLYALPYELTRKHGIRRYGFHGTSCRYVSRSAAELLNRPLDSLSMVVCHLGNGVTLDAVKGGQSIDTSIGFGTFGGVAMGTRSGDFDPAIIFHLVREAGLSLTEVEDICYTKSGLLGLSGLSNDMREVMAAADAGNARCQLAIEVFVYQIRKMIGAYAAAMGGIDALVFTAGIGENSARVRAMICEDLGFLGVSIDARANAIARDGHPNISAAGARVATLVVPTDEERMIALDTAALTAALSAAQPGQGLPFALAAQ</sequence>
<dbReference type="PIRSF" id="PIRSF000722">
    <property type="entry name" value="Acetate_prop_kin"/>
    <property type="match status" value="1"/>
</dbReference>
<dbReference type="OrthoDB" id="9802453at2"/>
<dbReference type="InterPro" id="IPR023865">
    <property type="entry name" value="Aliphatic_acid_kinase_CS"/>
</dbReference>
<dbReference type="GO" id="GO:0006085">
    <property type="term" value="P:acetyl-CoA biosynthetic process"/>
    <property type="evidence" value="ECO:0007669"/>
    <property type="project" value="UniProtKB-UniRule"/>
</dbReference>
<dbReference type="Pfam" id="PF00871">
    <property type="entry name" value="Acetate_kinase"/>
    <property type="match status" value="1"/>
</dbReference>
<feature type="active site" description="Proton donor/acceptor" evidence="6">
    <location>
        <position position="146"/>
    </location>
</feature>
<keyword evidence="6" id="KW-0479">Metal-binding</keyword>
<feature type="binding site" evidence="6">
    <location>
        <position position="13"/>
    </location>
    <ligand>
        <name>ATP</name>
        <dbReference type="ChEBI" id="CHEBI:30616"/>
    </ligand>
</feature>
<evidence type="ECO:0000256" key="5">
    <source>
        <dbReference type="ARBA" id="ARBA00022840"/>
    </source>
</evidence>
<evidence type="ECO:0000256" key="7">
    <source>
        <dbReference type="RuleBase" id="RU003835"/>
    </source>
</evidence>
<dbReference type="PRINTS" id="PR00471">
    <property type="entry name" value="ACETATEKNASE"/>
</dbReference>
<evidence type="ECO:0000256" key="4">
    <source>
        <dbReference type="ARBA" id="ARBA00022777"/>
    </source>
</evidence>
<feature type="binding site" evidence="6">
    <location>
        <position position="89"/>
    </location>
    <ligand>
        <name>substrate</name>
    </ligand>
</feature>
<evidence type="ECO:0000256" key="1">
    <source>
        <dbReference type="ARBA" id="ARBA00008748"/>
    </source>
</evidence>
<dbReference type="GO" id="GO:0006083">
    <property type="term" value="P:acetate metabolic process"/>
    <property type="evidence" value="ECO:0007669"/>
    <property type="project" value="TreeGrafter"/>
</dbReference>
<keyword evidence="3 6" id="KW-0547">Nucleotide-binding</keyword>
<comment type="subunit">
    <text evidence="6">Homodimer.</text>
</comment>
<dbReference type="EMBL" id="FNAY01000001">
    <property type="protein sequence ID" value="SDE46098.1"/>
    <property type="molecule type" value="Genomic_DNA"/>
</dbReference>
<evidence type="ECO:0000256" key="6">
    <source>
        <dbReference type="HAMAP-Rule" id="MF_00020"/>
    </source>
</evidence>
<dbReference type="PANTHER" id="PTHR21060:SF15">
    <property type="entry name" value="ACETATE KINASE-RELATED"/>
    <property type="match status" value="1"/>
</dbReference>
<dbReference type="AlphaFoldDB" id="A0A1G7D3F3"/>
<comment type="subcellular location">
    <subcellularLocation>
        <location evidence="6">Cytoplasm</location>
    </subcellularLocation>
</comment>
<dbReference type="GO" id="GO:0005524">
    <property type="term" value="F:ATP binding"/>
    <property type="evidence" value="ECO:0007669"/>
    <property type="project" value="UniProtKB-KW"/>
</dbReference>
<dbReference type="UniPathway" id="UPA00340">
    <property type="reaction ID" value="UER00458"/>
</dbReference>
<evidence type="ECO:0000256" key="3">
    <source>
        <dbReference type="ARBA" id="ARBA00022741"/>
    </source>
</evidence>
<dbReference type="PROSITE" id="PS01076">
    <property type="entry name" value="ACETATE_KINASE_2"/>
    <property type="match status" value="1"/>
</dbReference>
<feature type="binding site" evidence="6">
    <location>
        <begin position="329"/>
        <end position="333"/>
    </location>
    <ligand>
        <name>ATP</name>
        <dbReference type="ChEBI" id="CHEBI:30616"/>
    </ligand>
</feature>
<dbReference type="Proteomes" id="UP000183812">
    <property type="component" value="Unassembled WGS sequence"/>
</dbReference>
<dbReference type="GO" id="GO:0005737">
    <property type="term" value="C:cytoplasm"/>
    <property type="evidence" value="ECO:0007669"/>
    <property type="project" value="UniProtKB-SubCell"/>
</dbReference>
<dbReference type="PROSITE" id="PS01075">
    <property type="entry name" value="ACETATE_KINASE_1"/>
    <property type="match status" value="1"/>
</dbReference>
<proteinExistence type="inferred from homology"/>
<dbReference type="InterPro" id="IPR000890">
    <property type="entry name" value="Aliphatic_acid_kin_short-chain"/>
</dbReference>
<organism evidence="8 9">
    <name type="scientific">Rhodobacter capsulatus</name>
    <name type="common">Rhodopseudomonas capsulata</name>
    <dbReference type="NCBI Taxonomy" id="1061"/>
    <lineage>
        <taxon>Bacteria</taxon>
        <taxon>Pseudomonadati</taxon>
        <taxon>Pseudomonadota</taxon>
        <taxon>Alphaproteobacteria</taxon>
        <taxon>Rhodobacterales</taxon>
        <taxon>Rhodobacter group</taxon>
        <taxon>Rhodobacter</taxon>
    </lineage>
</organism>
<keyword evidence="4 6" id="KW-0418">Kinase</keyword>
<evidence type="ECO:0000313" key="8">
    <source>
        <dbReference type="EMBL" id="SDE46098.1"/>
    </source>
</evidence>
<feature type="binding site" evidence="6">
    <location>
        <position position="383"/>
    </location>
    <ligand>
        <name>Mg(2+)</name>
        <dbReference type="ChEBI" id="CHEBI:18420"/>
    </ligand>
</feature>
<feature type="site" description="Transition state stabilizer" evidence="6">
    <location>
        <position position="178"/>
    </location>
</feature>